<proteinExistence type="inferred from homology"/>
<keyword evidence="4 9" id="KW-0997">Cell inner membrane</keyword>
<comment type="subcellular location">
    <subcellularLocation>
        <location evidence="1 9">Cell inner membrane</location>
        <topology evidence="1 9">Multi-pass membrane protein</topology>
    </subcellularLocation>
</comment>
<feature type="transmembrane region" description="Helical" evidence="9">
    <location>
        <begin position="126"/>
        <end position="144"/>
    </location>
</feature>
<evidence type="ECO:0000256" key="4">
    <source>
        <dbReference type="ARBA" id="ARBA00022519"/>
    </source>
</evidence>
<evidence type="ECO:0000259" key="10">
    <source>
        <dbReference type="Pfam" id="PF04290"/>
    </source>
</evidence>
<comment type="function">
    <text evidence="9">Part of the tripartite ATP-independent periplasmic (TRAP) transport system.</text>
</comment>
<dbReference type="Pfam" id="PF04290">
    <property type="entry name" value="DctQ"/>
    <property type="match status" value="1"/>
</dbReference>
<reference evidence="11 12" key="1">
    <citation type="submission" date="2021-08" db="EMBL/GenBank/DDBJ databases">
        <title>Devosia salina sp. nov., isolated from the South China Sea sediment.</title>
        <authorList>
            <person name="Zhou Z."/>
        </authorList>
    </citation>
    <scope>NUCLEOTIDE SEQUENCE [LARGE SCALE GENOMIC DNA]</scope>
    <source>
        <strain evidence="11 12">SCS-3</strain>
    </source>
</reference>
<accession>A0ABX8WME5</accession>
<dbReference type="PANTHER" id="PTHR35011:SF2">
    <property type="entry name" value="2,3-DIKETO-L-GULONATE TRAP TRANSPORTER SMALL PERMEASE PROTEIN YIAM"/>
    <property type="match status" value="1"/>
</dbReference>
<evidence type="ECO:0000256" key="3">
    <source>
        <dbReference type="ARBA" id="ARBA00022475"/>
    </source>
</evidence>
<evidence type="ECO:0000313" key="12">
    <source>
        <dbReference type="Proteomes" id="UP000825799"/>
    </source>
</evidence>
<name>A0ABX8WME5_9HYPH</name>
<evidence type="ECO:0000256" key="1">
    <source>
        <dbReference type="ARBA" id="ARBA00004429"/>
    </source>
</evidence>
<dbReference type="RefSeq" id="WP_220306650.1">
    <property type="nucleotide sequence ID" value="NZ_CP080590.1"/>
</dbReference>
<keyword evidence="12" id="KW-1185">Reference proteome</keyword>
<evidence type="ECO:0000256" key="2">
    <source>
        <dbReference type="ARBA" id="ARBA00022448"/>
    </source>
</evidence>
<dbReference type="InterPro" id="IPR007387">
    <property type="entry name" value="TRAP_DctQ"/>
</dbReference>
<feature type="domain" description="Tripartite ATP-independent periplasmic transporters DctQ component" evidence="10">
    <location>
        <begin position="26"/>
        <end position="154"/>
    </location>
</feature>
<evidence type="ECO:0000256" key="5">
    <source>
        <dbReference type="ARBA" id="ARBA00022692"/>
    </source>
</evidence>
<comment type="similarity">
    <text evidence="8 9">Belongs to the TRAP transporter small permease family.</text>
</comment>
<dbReference type="InterPro" id="IPR055348">
    <property type="entry name" value="DctQ"/>
</dbReference>
<dbReference type="PANTHER" id="PTHR35011">
    <property type="entry name" value="2,3-DIKETO-L-GULONATE TRAP TRANSPORTER SMALL PERMEASE PROTEIN YIAM"/>
    <property type="match status" value="1"/>
</dbReference>
<evidence type="ECO:0000313" key="11">
    <source>
        <dbReference type="EMBL" id="QYO78171.1"/>
    </source>
</evidence>
<keyword evidence="6 9" id="KW-1133">Transmembrane helix</keyword>
<feature type="transmembrane region" description="Helical" evidence="9">
    <location>
        <begin position="46"/>
        <end position="67"/>
    </location>
</feature>
<keyword evidence="3" id="KW-1003">Cell membrane</keyword>
<dbReference type="EMBL" id="CP080590">
    <property type="protein sequence ID" value="QYO78171.1"/>
    <property type="molecule type" value="Genomic_DNA"/>
</dbReference>
<feature type="transmembrane region" description="Helical" evidence="9">
    <location>
        <begin position="17"/>
        <end position="40"/>
    </location>
</feature>
<feature type="transmembrane region" description="Helical" evidence="9">
    <location>
        <begin position="88"/>
        <end position="106"/>
    </location>
</feature>
<gene>
    <name evidence="11" type="ORF">K1X15_06320</name>
</gene>
<evidence type="ECO:0000256" key="8">
    <source>
        <dbReference type="ARBA" id="ARBA00038436"/>
    </source>
</evidence>
<protein>
    <recommendedName>
        <fullName evidence="9">TRAP transporter small permease protein</fullName>
    </recommendedName>
</protein>
<organism evidence="11 12">
    <name type="scientific">Devosia salina</name>
    <dbReference type="NCBI Taxonomy" id="2860336"/>
    <lineage>
        <taxon>Bacteria</taxon>
        <taxon>Pseudomonadati</taxon>
        <taxon>Pseudomonadota</taxon>
        <taxon>Alphaproteobacteria</taxon>
        <taxon>Hyphomicrobiales</taxon>
        <taxon>Devosiaceae</taxon>
        <taxon>Devosia</taxon>
    </lineage>
</organism>
<dbReference type="Proteomes" id="UP000825799">
    <property type="component" value="Chromosome"/>
</dbReference>
<comment type="subunit">
    <text evidence="9">The complex comprises the extracytoplasmic solute receptor protein and the two transmembrane proteins.</text>
</comment>
<sequence length="173" mass="19719">MNQLASLWSRLHRVAELFVVLLLASMFGSFLIQIVFRYFLNLPLGWTVEYVTVAWLWGILFGYAFVLRDEEVIRLDIIHAAVPRPVQRFMDFTAAAIVAAILLWSLPDIYGYVTFMKVEKTAFLHIRFDILFAIYIPFVLAVVARSLRTCWRALTGAGYTNSAPSASEVAEHV</sequence>
<evidence type="ECO:0000256" key="9">
    <source>
        <dbReference type="RuleBase" id="RU369079"/>
    </source>
</evidence>
<evidence type="ECO:0000256" key="7">
    <source>
        <dbReference type="ARBA" id="ARBA00023136"/>
    </source>
</evidence>
<keyword evidence="7 9" id="KW-0472">Membrane</keyword>
<keyword evidence="5 9" id="KW-0812">Transmembrane</keyword>
<keyword evidence="2 9" id="KW-0813">Transport</keyword>
<evidence type="ECO:0000256" key="6">
    <source>
        <dbReference type="ARBA" id="ARBA00022989"/>
    </source>
</evidence>